<evidence type="ECO:0000313" key="2">
    <source>
        <dbReference type="Proteomes" id="UP000286235"/>
    </source>
</evidence>
<proteinExistence type="predicted"/>
<dbReference type="EMBL" id="AZRV01000044">
    <property type="protein sequence ID" value="RKO61433.1"/>
    <property type="molecule type" value="Genomic_DNA"/>
</dbReference>
<feature type="non-terminal residue" evidence="1">
    <location>
        <position position="41"/>
    </location>
</feature>
<dbReference type="AlphaFoldDB" id="A0A420VDM9"/>
<name>A0A420VDM9_9BACI</name>
<evidence type="ECO:0000313" key="1">
    <source>
        <dbReference type="EMBL" id="RKO61433.1"/>
    </source>
</evidence>
<organism evidence="1 2">
    <name type="scientific">Caldibacillus debilis GB1</name>
    <dbReference type="NCBI Taxonomy" id="1339248"/>
    <lineage>
        <taxon>Bacteria</taxon>
        <taxon>Bacillati</taxon>
        <taxon>Bacillota</taxon>
        <taxon>Bacilli</taxon>
        <taxon>Bacillales</taxon>
        <taxon>Bacillaceae</taxon>
        <taxon>Caldibacillus</taxon>
    </lineage>
</organism>
<keyword evidence="2" id="KW-1185">Reference proteome</keyword>
<dbReference type="Proteomes" id="UP000286235">
    <property type="component" value="Unassembled WGS sequence"/>
</dbReference>
<accession>A0A420VDM9</accession>
<protein>
    <recommendedName>
        <fullName evidence="3">Transposase</fullName>
    </recommendedName>
</protein>
<reference evidence="1 2" key="1">
    <citation type="submission" date="2013-12" db="EMBL/GenBank/DDBJ databases">
        <title>Genome and proteome characterization of Caldibacillus debilis GB1 derived from a cellulolytic aero-tolerant co-culture.</title>
        <authorList>
            <person name="Wushke S.T."/>
            <person name="Zhang X."/>
            <person name="Fristensky B."/>
            <person name="Wilkins J.A."/>
            <person name="Levin D.B."/>
            <person name="Sparling R."/>
        </authorList>
    </citation>
    <scope>NUCLEOTIDE SEQUENCE [LARGE SCALE GENOMIC DNA]</scope>
    <source>
        <strain evidence="1 2">GB1</strain>
    </source>
</reference>
<gene>
    <name evidence="1" type="ORF">Cdeb_01382</name>
</gene>
<sequence length="41" mass="4670">MPKKSFSPDIKIMAVRYLEEGLYTGQEICIIGQGFSFFDLP</sequence>
<evidence type="ECO:0008006" key="3">
    <source>
        <dbReference type="Google" id="ProtNLM"/>
    </source>
</evidence>
<comment type="caution">
    <text evidence="1">The sequence shown here is derived from an EMBL/GenBank/DDBJ whole genome shotgun (WGS) entry which is preliminary data.</text>
</comment>